<name>A0A026VUG1_OOCBI</name>
<protein>
    <submittedName>
        <fullName evidence="2">Uncharacterized protein</fullName>
    </submittedName>
</protein>
<keyword evidence="3" id="KW-1185">Reference proteome</keyword>
<dbReference type="AlphaFoldDB" id="A0A026VUG1"/>
<feature type="compositionally biased region" description="Gly residues" evidence="1">
    <location>
        <begin position="189"/>
        <end position="200"/>
    </location>
</feature>
<feature type="non-terminal residue" evidence="2">
    <location>
        <position position="1"/>
    </location>
</feature>
<sequence length="200" mass="21673">TLWEVLTYPSRKLADLLAMRGAKLHSWSSFHVACGAHISSSIGPFPLLAAVSVAVPRKFRCFVRRYDSFVSRDPVTTSPRGREWPEIHADPALGSCSLGPLESSGESLIRREVISCLCRALATANHSCPRLIPEPANSFVKSFCEFTALVTSTLSPTVFPSWDRRRPDLHASAQQSGRGITVEHKGVGDGESAGGKGEKV</sequence>
<evidence type="ECO:0000313" key="2">
    <source>
        <dbReference type="EMBL" id="EZA47305.1"/>
    </source>
</evidence>
<evidence type="ECO:0000313" key="3">
    <source>
        <dbReference type="Proteomes" id="UP000053097"/>
    </source>
</evidence>
<accession>A0A026VUG1</accession>
<gene>
    <name evidence="2" type="ORF">X777_16344</name>
</gene>
<feature type="region of interest" description="Disordered" evidence="1">
    <location>
        <begin position="169"/>
        <end position="200"/>
    </location>
</feature>
<reference evidence="2 3" key="1">
    <citation type="journal article" date="2014" name="Curr. Biol.">
        <title>The genome of the clonal raider ant Cerapachys biroi.</title>
        <authorList>
            <person name="Oxley P.R."/>
            <person name="Ji L."/>
            <person name="Fetter-Pruneda I."/>
            <person name="McKenzie S.K."/>
            <person name="Li C."/>
            <person name="Hu H."/>
            <person name="Zhang G."/>
            <person name="Kronauer D.J."/>
        </authorList>
    </citation>
    <scope>NUCLEOTIDE SEQUENCE [LARGE SCALE GENOMIC DNA]</scope>
</reference>
<evidence type="ECO:0000256" key="1">
    <source>
        <dbReference type="SAM" id="MobiDB-lite"/>
    </source>
</evidence>
<proteinExistence type="predicted"/>
<dbReference type="EMBL" id="KK107894">
    <property type="protein sequence ID" value="EZA47305.1"/>
    <property type="molecule type" value="Genomic_DNA"/>
</dbReference>
<dbReference type="Proteomes" id="UP000053097">
    <property type="component" value="Unassembled WGS sequence"/>
</dbReference>
<organism evidence="2 3">
    <name type="scientific">Ooceraea biroi</name>
    <name type="common">Clonal raider ant</name>
    <name type="synonym">Cerapachys biroi</name>
    <dbReference type="NCBI Taxonomy" id="2015173"/>
    <lineage>
        <taxon>Eukaryota</taxon>
        <taxon>Metazoa</taxon>
        <taxon>Ecdysozoa</taxon>
        <taxon>Arthropoda</taxon>
        <taxon>Hexapoda</taxon>
        <taxon>Insecta</taxon>
        <taxon>Pterygota</taxon>
        <taxon>Neoptera</taxon>
        <taxon>Endopterygota</taxon>
        <taxon>Hymenoptera</taxon>
        <taxon>Apocrita</taxon>
        <taxon>Aculeata</taxon>
        <taxon>Formicoidea</taxon>
        <taxon>Formicidae</taxon>
        <taxon>Dorylinae</taxon>
        <taxon>Ooceraea</taxon>
    </lineage>
</organism>